<keyword evidence="1" id="KW-0812">Transmembrane</keyword>
<gene>
    <name evidence="2" type="ORF">AMORRO_LOCUS4948</name>
</gene>
<feature type="non-terminal residue" evidence="2">
    <location>
        <position position="145"/>
    </location>
</feature>
<keyword evidence="1" id="KW-1133">Transmembrane helix</keyword>
<proteinExistence type="predicted"/>
<name>A0A9N9AR42_9GLOM</name>
<dbReference type="Proteomes" id="UP000789342">
    <property type="component" value="Unassembled WGS sequence"/>
</dbReference>
<organism evidence="2 3">
    <name type="scientific">Acaulospora morrowiae</name>
    <dbReference type="NCBI Taxonomy" id="94023"/>
    <lineage>
        <taxon>Eukaryota</taxon>
        <taxon>Fungi</taxon>
        <taxon>Fungi incertae sedis</taxon>
        <taxon>Mucoromycota</taxon>
        <taxon>Glomeromycotina</taxon>
        <taxon>Glomeromycetes</taxon>
        <taxon>Diversisporales</taxon>
        <taxon>Acaulosporaceae</taxon>
        <taxon>Acaulospora</taxon>
    </lineage>
</organism>
<keyword evidence="1" id="KW-0472">Membrane</keyword>
<comment type="caution">
    <text evidence="2">The sequence shown here is derived from an EMBL/GenBank/DDBJ whole genome shotgun (WGS) entry which is preliminary data.</text>
</comment>
<dbReference type="AlphaFoldDB" id="A0A9N9AR42"/>
<reference evidence="2" key="1">
    <citation type="submission" date="2021-06" db="EMBL/GenBank/DDBJ databases">
        <authorList>
            <person name="Kallberg Y."/>
            <person name="Tangrot J."/>
            <person name="Rosling A."/>
        </authorList>
    </citation>
    <scope>NUCLEOTIDE SEQUENCE</scope>
    <source>
        <strain evidence="2">CL551</strain>
    </source>
</reference>
<feature type="transmembrane region" description="Helical" evidence="1">
    <location>
        <begin position="42"/>
        <end position="59"/>
    </location>
</feature>
<sequence>TRVTEMVHMKVKAVARSNHRDWSLLHLINNNFSLSNSSFPEFLFNLLFGSFALNQWKFGQLDLFGKSLDQYSSLQSFIFLIAVGIYAFSKFSRSIKCSKRRGEGSEKTGKIHYGGPFQIVYLFKNFFSSNDSRDTYYDSLNYPNL</sequence>
<protein>
    <submittedName>
        <fullName evidence="2">1357_t:CDS:1</fullName>
    </submittedName>
</protein>
<feature type="transmembrane region" description="Helical" evidence="1">
    <location>
        <begin position="71"/>
        <end position="91"/>
    </location>
</feature>
<evidence type="ECO:0000313" key="3">
    <source>
        <dbReference type="Proteomes" id="UP000789342"/>
    </source>
</evidence>
<keyword evidence="3" id="KW-1185">Reference proteome</keyword>
<dbReference type="OrthoDB" id="2408120at2759"/>
<dbReference type="EMBL" id="CAJVPV010002828">
    <property type="protein sequence ID" value="CAG8537099.1"/>
    <property type="molecule type" value="Genomic_DNA"/>
</dbReference>
<evidence type="ECO:0000313" key="2">
    <source>
        <dbReference type="EMBL" id="CAG8537099.1"/>
    </source>
</evidence>
<evidence type="ECO:0000256" key="1">
    <source>
        <dbReference type="SAM" id="Phobius"/>
    </source>
</evidence>
<accession>A0A9N9AR42</accession>